<evidence type="ECO:0000313" key="2">
    <source>
        <dbReference type="Proteomes" id="UP000004750"/>
    </source>
</evidence>
<name>G9ZEM1_9GAMM</name>
<proteinExistence type="predicted"/>
<reference evidence="1 2" key="1">
    <citation type="submission" date="2011-08" db="EMBL/GenBank/DDBJ databases">
        <authorList>
            <person name="Weinstock G."/>
            <person name="Sodergren E."/>
            <person name="Clifton S."/>
            <person name="Fulton L."/>
            <person name="Fulton B."/>
            <person name="Courtney L."/>
            <person name="Fronick C."/>
            <person name="Harrison M."/>
            <person name="Strong C."/>
            <person name="Farmer C."/>
            <person name="Delahaunty K."/>
            <person name="Markovic C."/>
            <person name="Hall O."/>
            <person name="Minx P."/>
            <person name="Tomlinson C."/>
            <person name="Mitreva M."/>
            <person name="Hou S."/>
            <person name="Chen J."/>
            <person name="Wollam A."/>
            <person name="Pepin K.H."/>
            <person name="Johnson M."/>
            <person name="Bhonagiri V."/>
            <person name="Zhang X."/>
            <person name="Suruliraj S."/>
            <person name="Warren W."/>
            <person name="Chinwalla A."/>
            <person name="Mardis E.R."/>
            <person name="Wilson R.K."/>
        </authorList>
    </citation>
    <scope>NUCLEOTIDE SEQUENCE [LARGE SCALE GENOMIC DNA]</scope>
    <source>
        <strain evidence="1 2">F0432</strain>
    </source>
</reference>
<dbReference type="EMBL" id="AGCM01000068">
    <property type="protein sequence ID" value="EHM54490.1"/>
    <property type="molecule type" value="Genomic_DNA"/>
</dbReference>
<protein>
    <submittedName>
        <fullName evidence="1">Uncharacterized protein</fullName>
    </submittedName>
</protein>
<dbReference type="AlphaFoldDB" id="G9ZEM1"/>
<accession>G9ZEM1</accession>
<comment type="caution">
    <text evidence="1">The sequence shown here is derived from an EMBL/GenBank/DDBJ whole genome shotgun (WGS) entry which is preliminary data.</text>
</comment>
<evidence type="ECO:0000313" key="1">
    <source>
        <dbReference type="EMBL" id="EHM54490.1"/>
    </source>
</evidence>
<organism evidence="1 2">
    <name type="scientific">Cardiobacterium valvarum F0432</name>
    <dbReference type="NCBI Taxonomy" id="797473"/>
    <lineage>
        <taxon>Bacteria</taxon>
        <taxon>Pseudomonadati</taxon>
        <taxon>Pseudomonadota</taxon>
        <taxon>Gammaproteobacteria</taxon>
        <taxon>Cardiobacteriales</taxon>
        <taxon>Cardiobacteriaceae</taxon>
        <taxon>Cardiobacterium</taxon>
    </lineage>
</organism>
<dbReference type="Proteomes" id="UP000004750">
    <property type="component" value="Unassembled WGS sequence"/>
</dbReference>
<sequence length="53" mass="5821">MALKIMMTRTTAGGYKNPPARFPVQRADVLPTRASCGRFSCLPSSLTILPFIH</sequence>
<gene>
    <name evidence="1" type="ORF">HMPREF9080_01201</name>
</gene>
<dbReference type="STRING" id="797473.HMPREF9080_01201"/>
<dbReference type="HOGENOM" id="CLU_3059769_0_0_6"/>